<gene>
    <name evidence="1" type="ORF">FSB_LOCUS31580</name>
</gene>
<dbReference type="EMBL" id="OIVN01002446">
    <property type="protein sequence ID" value="SPD03698.1"/>
    <property type="molecule type" value="Genomic_DNA"/>
</dbReference>
<protein>
    <submittedName>
        <fullName evidence="1">Uncharacterized protein</fullName>
    </submittedName>
</protein>
<proteinExistence type="predicted"/>
<organism evidence="1">
    <name type="scientific">Fagus sylvatica</name>
    <name type="common">Beechnut</name>
    <dbReference type="NCBI Taxonomy" id="28930"/>
    <lineage>
        <taxon>Eukaryota</taxon>
        <taxon>Viridiplantae</taxon>
        <taxon>Streptophyta</taxon>
        <taxon>Embryophyta</taxon>
        <taxon>Tracheophyta</taxon>
        <taxon>Spermatophyta</taxon>
        <taxon>Magnoliopsida</taxon>
        <taxon>eudicotyledons</taxon>
        <taxon>Gunneridae</taxon>
        <taxon>Pentapetalae</taxon>
        <taxon>rosids</taxon>
        <taxon>fabids</taxon>
        <taxon>Fagales</taxon>
        <taxon>Fagaceae</taxon>
        <taxon>Fagus</taxon>
    </lineage>
</organism>
<sequence>MGSPKTTDLERELAYLWPDGEHGGYNLHDGNENSQRVFAPLASCLRYLRRPKSEEGEGGLCRSELRRWPPASGVCVGQRGEEGEGGFSSVKKRERQRQEIFWNDVKGFLFYTWVQILYKQLYWCN</sequence>
<name>A0A2N9GW08_FAGSY</name>
<evidence type="ECO:0000313" key="1">
    <source>
        <dbReference type="EMBL" id="SPD03698.1"/>
    </source>
</evidence>
<dbReference type="AlphaFoldDB" id="A0A2N9GW08"/>
<accession>A0A2N9GW08</accession>
<reference evidence="1" key="1">
    <citation type="submission" date="2018-02" db="EMBL/GenBank/DDBJ databases">
        <authorList>
            <person name="Cohen D.B."/>
            <person name="Kent A.D."/>
        </authorList>
    </citation>
    <scope>NUCLEOTIDE SEQUENCE</scope>
</reference>